<feature type="compositionally biased region" description="Basic and acidic residues" evidence="1">
    <location>
        <begin position="98"/>
        <end position="107"/>
    </location>
</feature>
<dbReference type="AlphaFoldDB" id="A0A428ZA23"/>
<reference evidence="2 3" key="1">
    <citation type="submission" date="2018-05" db="EMBL/GenBank/DDBJ databases">
        <title>Evolution of GPA BGCs.</title>
        <authorList>
            <person name="Waglechner N."/>
            <person name="Wright G.D."/>
        </authorList>
    </citation>
    <scope>NUCLEOTIDE SEQUENCE [LARGE SCALE GENOMIC DNA]</scope>
    <source>
        <strain evidence="2 3">A82846</strain>
    </source>
</reference>
<protein>
    <submittedName>
        <fullName evidence="2">Uncharacterized protein</fullName>
    </submittedName>
</protein>
<evidence type="ECO:0000313" key="2">
    <source>
        <dbReference type="EMBL" id="RSM84904.1"/>
    </source>
</evidence>
<dbReference type="RefSeq" id="WP_051794576.1">
    <property type="nucleotide sequence ID" value="NZ_QHKI01000014.1"/>
</dbReference>
<accession>A0A428ZA23</accession>
<evidence type="ECO:0000313" key="3">
    <source>
        <dbReference type="Proteomes" id="UP000287547"/>
    </source>
</evidence>
<evidence type="ECO:0000256" key="1">
    <source>
        <dbReference type="SAM" id="MobiDB-lite"/>
    </source>
</evidence>
<name>A0A428ZA23_KIBAR</name>
<dbReference type="Proteomes" id="UP000287547">
    <property type="component" value="Unassembled WGS sequence"/>
</dbReference>
<feature type="region of interest" description="Disordered" evidence="1">
    <location>
        <begin position="1"/>
        <end position="120"/>
    </location>
</feature>
<organism evidence="2 3">
    <name type="scientific">Kibdelosporangium aridum</name>
    <dbReference type="NCBI Taxonomy" id="2030"/>
    <lineage>
        <taxon>Bacteria</taxon>
        <taxon>Bacillati</taxon>
        <taxon>Actinomycetota</taxon>
        <taxon>Actinomycetes</taxon>
        <taxon>Pseudonocardiales</taxon>
        <taxon>Pseudonocardiaceae</taxon>
        <taxon>Kibdelosporangium</taxon>
    </lineage>
</organism>
<gene>
    <name evidence="2" type="ORF">DMH04_18730</name>
</gene>
<sequence>MTTFDPSNRKRDEAQQVDQADVRGPDRAQQADDRARRADDADARGHDRTRQADQADNRARQADGRTRQGDRADNRARQGDQADVRGHDRTQQAGRPGTRAEEARAPETRTAGGAENQAPVAARSKLFAETEAEQYRMQWRELQANFVDEPRAAVREAETLVSQMMDVLTSQLKEQKRALEGGSDGDTEQLRVAMQRYRSLFDQMLQV</sequence>
<dbReference type="OrthoDB" id="123178at2"/>
<comment type="caution">
    <text evidence="2">The sequence shown here is derived from an EMBL/GenBank/DDBJ whole genome shotgun (WGS) entry which is preliminary data.</text>
</comment>
<proteinExistence type="predicted"/>
<dbReference type="EMBL" id="QHKI01000014">
    <property type="protein sequence ID" value="RSM84904.1"/>
    <property type="molecule type" value="Genomic_DNA"/>
</dbReference>
<feature type="compositionally biased region" description="Basic and acidic residues" evidence="1">
    <location>
        <begin position="7"/>
        <end position="90"/>
    </location>
</feature>